<feature type="transmembrane region" description="Helical" evidence="2">
    <location>
        <begin position="273"/>
        <end position="292"/>
    </location>
</feature>
<feature type="transmembrane region" description="Helical" evidence="2">
    <location>
        <begin position="424"/>
        <end position="444"/>
    </location>
</feature>
<feature type="transmembrane region" description="Helical" evidence="2">
    <location>
        <begin position="465"/>
        <end position="488"/>
    </location>
</feature>
<feature type="transmembrane region" description="Helical" evidence="2">
    <location>
        <begin position="116"/>
        <end position="134"/>
    </location>
</feature>
<feature type="transmembrane region" description="Helical" evidence="2">
    <location>
        <begin position="21"/>
        <end position="49"/>
    </location>
</feature>
<dbReference type="SUPFAM" id="SSF48452">
    <property type="entry name" value="TPR-like"/>
    <property type="match status" value="2"/>
</dbReference>
<dbReference type="Proteomes" id="UP000177579">
    <property type="component" value="Unassembled WGS sequence"/>
</dbReference>
<dbReference type="PANTHER" id="PTHR37422">
    <property type="entry name" value="TEICHURONIC ACID BIOSYNTHESIS PROTEIN TUAE"/>
    <property type="match status" value="1"/>
</dbReference>
<feature type="transmembrane region" description="Helical" evidence="2">
    <location>
        <begin position="55"/>
        <end position="73"/>
    </location>
</feature>
<dbReference type="SMART" id="SM00028">
    <property type="entry name" value="TPR"/>
    <property type="match status" value="2"/>
</dbReference>
<feature type="transmembrane region" description="Helical" evidence="2">
    <location>
        <begin position="363"/>
        <end position="388"/>
    </location>
</feature>
<evidence type="ECO:0000313" key="4">
    <source>
        <dbReference type="Proteomes" id="UP000177579"/>
    </source>
</evidence>
<dbReference type="InterPro" id="IPR019734">
    <property type="entry name" value="TPR_rpt"/>
</dbReference>
<feature type="transmembrane region" description="Helical" evidence="2">
    <location>
        <begin position="218"/>
        <end position="241"/>
    </location>
</feature>
<keyword evidence="2" id="KW-1133">Transmembrane helix</keyword>
<dbReference type="Gene3D" id="1.25.40.10">
    <property type="entry name" value="Tetratricopeptide repeat domain"/>
    <property type="match status" value="1"/>
</dbReference>
<feature type="transmembrane region" description="Helical" evidence="2">
    <location>
        <begin position="85"/>
        <end position="104"/>
    </location>
</feature>
<keyword evidence="2" id="KW-0472">Membrane</keyword>
<evidence type="ECO:0000256" key="2">
    <source>
        <dbReference type="SAM" id="Phobius"/>
    </source>
</evidence>
<organism evidence="3 4">
    <name type="scientific">Candidatus Falkowbacteria bacterium RIFOXYD2_FULL_34_120</name>
    <dbReference type="NCBI Taxonomy" id="1798007"/>
    <lineage>
        <taxon>Bacteria</taxon>
        <taxon>Candidatus Falkowiibacteriota</taxon>
    </lineage>
</organism>
<feature type="transmembrane region" description="Helical" evidence="2">
    <location>
        <begin position="146"/>
        <end position="163"/>
    </location>
</feature>
<protein>
    <submittedName>
        <fullName evidence="3">Uncharacterized protein</fullName>
    </submittedName>
</protein>
<proteinExistence type="predicted"/>
<feature type="transmembrane region" description="Helical" evidence="2">
    <location>
        <begin position="400"/>
        <end position="418"/>
    </location>
</feature>
<evidence type="ECO:0000256" key="1">
    <source>
        <dbReference type="SAM" id="MobiDB-lite"/>
    </source>
</evidence>
<dbReference type="InterPro" id="IPR051533">
    <property type="entry name" value="WaaL-like"/>
</dbReference>
<accession>A0A1F5TSL7</accession>
<evidence type="ECO:0000313" key="3">
    <source>
        <dbReference type="EMBL" id="OGF41797.1"/>
    </source>
</evidence>
<gene>
    <name evidence="3" type="ORF">A2531_05955</name>
</gene>
<sequence length="812" mass="90110">MEEQKSTNISVKPKKTLNTRGLDIIIMGSISLIFFLCPLFFTGFVAQGLGFEKLALFYFFVLLGIVAWVTKGAITGELNLKRTPFDLPIVISLIVFSVSTILSVNNRDSLIGSYGNSTKGLLAIITFVLFYYLVVNNINTTKIKTVFFSFVSSISLIAIYSLLQLKEVYLIPIKYTHNSSFNPIGSLSGLSMFLVMSLPLLVIGASQTKKIFPSLNKALLMVLKIFLIISTITTLMVLFLLKGFVSWPIAVAGMVIVLMFFLAKIIKITNNNLLIPLAVFLVLIIFLVLGNFDFAGMNLPKEVSLSRGASWEIAKKSLRENPIFGSGPATFYYAFSKFKNPNFNLTPLWNVRFDSAYGAFFELLATTGIFGAISVVVLALIALSVSFLTLIRNINKEDNSVMLGLFSSLIMALLFVLFFPYSNSLVLCVVLICVFSASAALTMYGEKFRELKLSFRASPKYALALASIFLCVSAGVVILFTMGLKMYLADSMAQKSLQAATLNEKIAKLNQAISLAPYQDNYYLNLSSHYMALANQAALKGQDQNDIVNSLRLAIDNGRKSVELGENKAANHESLALIYENASFYTRGALEWSEQLYNTLAQLDPSSPKPALRIALINMARANAEKDSDEKKYYIEEAIKNYDIAISKKENLASAYYGKAIASEKLNKIDDAIDQLKKARLVASDNIDYTFELGRLYFNRGISQFDLKQNATRQITENELSGSTSTQQNISVQTQDVDGKTQRNNDLNEAERLFVTILLSNPNHANARYSLAILYQRIGELDKAKIMVTALLDIIKDAKTKEAVMQQFADLL</sequence>
<feature type="transmembrane region" description="Helical" evidence="2">
    <location>
        <begin position="247"/>
        <end position="266"/>
    </location>
</feature>
<dbReference type="PANTHER" id="PTHR37422:SF13">
    <property type="entry name" value="LIPOPOLYSACCHARIDE BIOSYNTHESIS PROTEIN PA4999-RELATED"/>
    <property type="match status" value="1"/>
</dbReference>
<dbReference type="InterPro" id="IPR011990">
    <property type="entry name" value="TPR-like_helical_dom_sf"/>
</dbReference>
<dbReference type="EMBL" id="MFGO01000005">
    <property type="protein sequence ID" value="OGF41797.1"/>
    <property type="molecule type" value="Genomic_DNA"/>
</dbReference>
<feature type="region of interest" description="Disordered" evidence="1">
    <location>
        <begin position="718"/>
        <end position="742"/>
    </location>
</feature>
<name>A0A1F5TSL7_9BACT</name>
<comment type="caution">
    <text evidence="3">The sequence shown here is derived from an EMBL/GenBank/DDBJ whole genome shotgun (WGS) entry which is preliminary data.</text>
</comment>
<feature type="compositionally biased region" description="Polar residues" evidence="1">
    <location>
        <begin position="718"/>
        <end position="736"/>
    </location>
</feature>
<keyword evidence="2" id="KW-0812">Transmembrane</keyword>
<reference evidence="3 4" key="1">
    <citation type="journal article" date="2016" name="Nat. Commun.">
        <title>Thousands of microbial genomes shed light on interconnected biogeochemical processes in an aquifer system.</title>
        <authorList>
            <person name="Anantharaman K."/>
            <person name="Brown C.T."/>
            <person name="Hug L.A."/>
            <person name="Sharon I."/>
            <person name="Castelle C.J."/>
            <person name="Probst A.J."/>
            <person name="Thomas B.C."/>
            <person name="Singh A."/>
            <person name="Wilkins M.J."/>
            <person name="Karaoz U."/>
            <person name="Brodie E.L."/>
            <person name="Williams K.H."/>
            <person name="Hubbard S.S."/>
            <person name="Banfield J.F."/>
        </authorList>
    </citation>
    <scope>NUCLEOTIDE SEQUENCE [LARGE SCALE GENOMIC DNA]</scope>
</reference>
<dbReference type="AlphaFoldDB" id="A0A1F5TSL7"/>
<feature type="transmembrane region" description="Helical" evidence="2">
    <location>
        <begin position="183"/>
        <end position="206"/>
    </location>
</feature>